<proteinExistence type="predicted"/>
<sequence>MDDINNTVHTVNAAATAIVTAESRVQPTAAPVRLPPSLSLNVCVVRTKWDFFQFVSVFEKHRTEQRKQ</sequence>
<evidence type="ECO:0000313" key="1">
    <source>
        <dbReference type="EMBL" id="OIW08041.1"/>
    </source>
</evidence>
<dbReference type="EMBL" id="CM007367">
    <property type="protein sequence ID" value="OIW08041.1"/>
    <property type="molecule type" value="Genomic_DNA"/>
</dbReference>
<dbReference type="AlphaFoldDB" id="A0A4P1RCM7"/>
<dbReference type="Gramene" id="OIW08041">
    <property type="protein sequence ID" value="OIW08041"/>
    <property type="gene ID" value="TanjilG_20142"/>
</dbReference>
<gene>
    <name evidence="1" type="ORF">TanjilG_20142</name>
</gene>
<reference evidence="1 2" key="1">
    <citation type="journal article" date="2017" name="Plant Biotechnol. J.">
        <title>A comprehensive draft genome sequence for lupin (Lupinus angustifolius), an emerging health food: insights into plant-microbe interactions and legume evolution.</title>
        <authorList>
            <person name="Hane J.K."/>
            <person name="Ming Y."/>
            <person name="Kamphuis L.G."/>
            <person name="Nelson M.N."/>
            <person name="Garg G."/>
            <person name="Atkins C.A."/>
            <person name="Bayer P.E."/>
            <person name="Bravo A."/>
            <person name="Bringans S."/>
            <person name="Cannon S."/>
            <person name="Edwards D."/>
            <person name="Foley R."/>
            <person name="Gao L.L."/>
            <person name="Harrison M.J."/>
            <person name="Huang W."/>
            <person name="Hurgobin B."/>
            <person name="Li S."/>
            <person name="Liu C.W."/>
            <person name="McGrath A."/>
            <person name="Morahan G."/>
            <person name="Murray J."/>
            <person name="Weller J."/>
            <person name="Jian J."/>
            <person name="Singh K.B."/>
        </authorList>
    </citation>
    <scope>NUCLEOTIDE SEQUENCE [LARGE SCALE GENOMIC DNA]</scope>
    <source>
        <strain evidence="2">cv. Tanjil</strain>
        <tissue evidence="1">Whole plant</tissue>
    </source>
</reference>
<keyword evidence="2" id="KW-1185">Reference proteome</keyword>
<dbReference type="Proteomes" id="UP000188354">
    <property type="component" value="Chromosome LG07"/>
</dbReference>
<name>A0A4P1RCM7_LUPAN</name>
<evidence type="ECO:0000313" key="2">
    <source>
        <dbReference type="Proteomes" id="UP000188354"/>
    </source>
</evidence>
<accession>A0A4P1RCM7</accession>
<protein>
    <submittedName>
        <fullName evidence="1">Uncharacterized protein</fullName>
    </submittedName>
</protein>
<organism evidence="1 2">
    <name type="scientific">Lupinus angustifolius</name>
    <name type="common">Narrow-leaved blue lupine</name>
    <dbReference type="NCBI Taxonomy" id="3871"/>
    <lineage>
        <taxon>Eukaryota</taxon>
        <taxon>Viridiplantae</taxon>
        <taxon>Streptophyta</taxon>
        <taxon>Embryophyta</taxon>
        <taxon>Tracheophyta</taxon>
        <taxon>Spermatophyta</taxon>
        <taxon>Magnoliopsida</taxon>
        <taxon>eudicotyledons</taxon>
        <taxon>Gunneridae</taxon>
        <taxon>Pentapetalae</taxon>
        <taxon>rosids</taxon>
        <taxon>fabids</taxon>
        <taxon>Fabales</taxon>
        <taxon>Fabaceae</taxon>
        <taxon>Papilionoideae</taxon>
        <taxon>50 kb inversion clade</taxon>
        <taxon>genistoids sensu lato</taxon>
        <taxon>core genistoids</taxon>
        <taxon>Genisteae</taxon>
        <taxon>Lupinus</taxon>
    </lineage>
</organism>